<dbReference type="OrthoDB" id="3696456at2"/>
<proteinExistence type="predicted"/>
<dbReference type="AlphaFoldDB" id="A0A563EVS6"/>
<keyword evidence="2" id="KW-1185">Reference proteome</keyword>
<evidence type="ECO:0000313" key="1">
    <source>
        <dbReference type="EMBL" id="TWP51800.1"/>
    </source>
</evidence>
<sequence length="103" mass="11255">MRMVLVLAILVSGCAVPPDIRLRVEGSGTTDRLTYLFPGQDEKTLRNPDVPWERSGARHGRVSLRLEGVHGTLTCKIIINGRQVRSVTSESGEALNCTHAMAD</sequence>
<accession>A0A563EVS6</accession>
<name>A0A563EVS6_9PSEU</name>
<evidence type="ECO:0000313" key="2">
    <source>
        <dbReference type="Proteomes" id="UP000316639"/>
    </source>
</evidence>
<organism evidence="1 2">
    <name type="scientific">Lentzea tibetensis</name>
    <dbReference type="NCBI Taxonomy" id="2591470"/>
    <lineage>
        <taxon>Bacteria</taxon>
        <taxon>Bacillati</taxon>
        <taxon>Actinomycetota</taxon>
        <taxon>Actinomycetes</taxon>
        <taxon>Pseudonocardiales</taxon>
        <taxon>Pseudonocardiaceae</taxon>
        <taxon>Lentzea</taxon>
    </lineage>
</organism>
<dbReference type="Gene3D" id="2.60.40.2880">
    <property type="entry name" value="MmpS1-5, C-terminal soluble domain"/>
    <property type="match status" value="1"/>
</dbReference>
<reference evidence="1 2" key="1">
    <citation type="submission" date="2019-07" db="EMBL/GenBank/DDBJ databases">
        <title>Lentzea xizangensis sp. nov., isolated from Qinghai-Tibetan Plateau Soils.</title>
        <authorList>
            <person name="Huang J."/>
        </authorList>
    </citation>
    <scope>NUCLEOTIDE SEQUENCE [LARGE SCALE GENOMIC DNA]</scope>
    <source>
        <strain evidence="1 2">FXJ1.1311</strain>
    </source>
</reference>
<gene>
    <name evidence="1" type="ORF">FKR81_13155</name>
</gene>
<protein>
    <submittedName>
        <fullName evidence="1">Uncharacterized protein</fullName>
    </submittedName>
</protein>
<dbReference type="InterPro" id="IPR038468">
    <property type="entry name" value="MmpS_C"/>
</dbReference>
<dbReference type="RefSeq" id="WP_146351568.1">
    <property type="nucleotide sequence ID" value="NZ_VOBR01000007.1"/>
</dbReference>
<dbReference type="Proteomes" id="UP000316639">
    <property type="component" value="Unassembled WGS sequence"/>
</dbReference>
<comment type="caution">
    <text evidence="1">The sequence shown here is derived from an EMBL/GenBank/DDBJ whole genome shotgun (WGS) entry which is preliminary data.</text>
</comment>
<dbReference type="EMBL" id="VOBR01000007">
    <property type="protein sequence ID" value="TWP51800.1"/>
    <property type="molecule type" value="Genomic_DNA"/>
</dbReference>